<keyword evidence="3" id="KW-1185">Reference proteome</keyword>
<dbReference type="SUPFAM" id="SSF101898">
    <property type="entry name" value="NHL repeat"/>
    <property type="match status" value="1"/>
</dbReference>
<comment type="caution">
    <text evidence="2">The sequence shown here is derived from an EMBL/GenBank/DDBJ whole genome shotgun (WGS) entry which is preliminary data.</text>
</comment>
<dbReference type="RefSeq" id="WP_220104516.1">
    <property type="nucleotide sequence ID" value="NZ_JAHZSS010000015.1"/>
</dbReference>
<evidence type="ECO:0000313" key="2">
    <source>
        <dbReference type="EMBL" id="MBW8191841.1"/>
    </source>
</evidence>
<feature type="signal peptide" evidence="1">
    <location>
        <begin position="1"/>
        <end position="25"/>
    </location>
</feature>
<evidence type="ECO:0000256" key="1">
    <source>
        <dbReference type="SAM" id="SignalP"/>
    </source>
</evidence>
<protein>
    <submittedName>
        <fullName evidence="2">Uncharacterized protein</fullName>
    </submittedName>
</protein>
<keyword evidence="1" id="KW-0732">Signal</keyword>
<proteinExistence type="predicted"/>
<evidence type="ECO:0000313" key="3">
    <source>
        <dbReference type="Proteomes" id="UP001166251"/>
    </source>
</evidence>
<reference evidence="2" key="1">
    <citation type="submission" date="2021-07" db="EMBL/GenBank/DDBJ databases">
        <title>Neiella marina sp. nov., isolated from the intestinal content of sea cucumber Apostichopus japonicus.</title>
        <authorList>
            <person name="Bai X."/>
        </authorList>
    </citation>
    <scope>NUCLEOTIDE SEQUENCE</scope>
    <source>
        <strain evidence="2">126</strain>
    </source>
</reference>
<feature type="chain" id="PRO_5045600611" evidence="1">
    <location>
        <begin position="26"/>
        <end position="434"/>
    </location>
</feature>
<dbReference type="Proteomes" id="UP001166251">
    <property type="component" value="Unassembled WGS sequence"/>
</dbReference>
<sequence length="434" mass="48173">MLYRQRMANLFKVLLVVLLAGCSEAPDTNKASEGGAGVAPKIKLIQRTQDEVLGTVFTPVDLNREVLVEKISFSQLQLDAEMDAIWGATGRDDAGNIYFGVSSHGGQQGTSELFKYNPYSGQFKSLGDTVSQLTKLGLAPSDVKQNKLHSKIIAADDGYLYFSSFDESGESQRNLTLPTWGGHLWRTRPGSAQWEHLLATEHALIAVQVRDRYVYALGYWGHELFQFNMVSGEVKTVSVGSDTAHVSRNFLIDQHANVYIPKVRETGDGLSYASLEHYDRKLNHVTSYIMPNYVSKSWDGYHGITGYAETQNGDVYFVTQEGRLYRLDSTTGGLDKLKELGFMHPKGNASIESLFSLDGNQYLGAVARAKGQKKAQWLTYDLNLKQATATTLPSIPSNRLIYGSVTRDNEGHIYLVGSHWQGRKGKPTAWKISI</sequence>
<gene>
    <name evidence="2" type="ORF">K0504_12415</name>
</gene>
<name>A0ABS7EHM2_9GAMM</name>
<dbReference type="EMBL" id="JAHZSS010000015">
    <property type="protein sequence ID" value="MBW8191841.1"/>
    <property type="molecule type" value="Genomic_DNA"/>
</dbReference>
<accession>A0ABS7EHM2</accession>
<organism evidence="2 3">
    <name type="scientific">Neiella holothuriorum</name>
    <dbReference type="NCBI Taxonomy" id="2870530"/>
    <lineage>
        <taxon>Bacteria</taxon>
        <taxon>Pseudomonadati</taxon>
        <taxon>Pseudomonadota</taxon>
        <taxon>Gammaproteobacteria</taxon>
        <taxon>Alteromonadales</taxon>
        <taxon>Echinimonadaceae</taxon>
        <taxon>Neiella</taxon>
    </lineage>
</organism>